<name>A0A5E4V0S5_9BURK</name>
<dbReference type="EMBL" id="CABPRW010000005">
    <property type="protein sequence ID" value="VVE05721.1"/>
    <property type="molecule type" value="Genomic_DNA"/>
</dbReference>
<accession>A0A5E4V0S5</accession>
<evidence type="ECO:0000313" key="1">
    <source>
        <dbReference type="EMBL" id="VVE05721.1"/>
    </source>
</evidence>
<dbReference type="Proteomes" id="UP000382577">
    <property type="component" value="Unassembled WGS sequence"/>
</dbReference>
<organism evidence="1 2">
    <name type="scientific">Pandoraea fibrosis</name>
    <dbReference type="NCBI Taxonomy" id="1891094"/>
    <lineage>
        <taxon>Bacteria</taxon>
        <taxon>Pseudomonadati</taxon>
        <taxon>Pseudomonadota</taxon>
        <taxon>Betaproteobacteria</taxon>
        <taxon>Burkholderiales</taxon>
        <taxon>Burkholderiaceae</taxon>
        <taxon>Pandoraea</taxon>
    </lineage>
</organism>
<sequence length="197" mass="21708">MTPGTPRALHALLSMRERELALAQHDGRQLAERQVRLARNVDQLTRLYRAVSINGRRANAYSFQNRADYKRALVQMIETQQAPMAQLARSQTVAAQAVRDAQRRREGVATLVTRHELAVKQARNKREQQAQVAQALEVWQRGVSSREAHGAVGDIGAIGEIAPRVCVDKACTAVAWVGKTHSASRTSPEPGALPCCK</sequence>
<gene>
    <name evidence="1" type="ORF">PFI31113_02325</name>
</gene>
<evidence type="ECO:0008006" key="3">
    <source>
        <dbReference type="Google" id="ProtNLM"/>
    </source>
</evidence>
<reference evidence="1 2" key="1">
    <citation type="submission" date="2019-08" db="EMBL/GenBank/DDBJ databases">
        <authorList>
            <person name="Peeters C."/>
        </authorList>
    </citation>
    <scope>NUCLEOTIDE SEQUENCE [LARGE SCALE GENOMIC DNA]</scope>
    <source>
        <strain evidence="1 2">LMG 31113</strain>
    </source>
</reference>
<proteinExistence type="predicted"/>
<dbReference type="AlphaFoldDB" id="A0A5E4V0S5"/>
<protein>
    <recommendedName>
        <fullName evidence="3">Flagellar FliJ protein</fullName>
    </recommendedName>
</protein>
<evidence type="ECO:0000313" key="2">
    <source>
        <dbReference type="Proteomes" id="UP000382577"/>
    </source>
</evidence>